<evidence type="ECO:0000256" key="1">
    <source>
        <dbReference type="SAM" id="Phobius"/>
    </source>
</evidence>
<keyword evidence="1" id="KW-0472">Membrane</keyword>
<dbReference type="Proteomes" id="UP000494105">
    <property type="component" value="Unassembled WGS sequence"/>
</dbReference>
<dbReference type="PROSITE" id="PS51257">
    <property type="entry name" value="PROKAR_LIPOPROTEIN"/>
    <property type="match status" value="1"/>
</dbReference>
<reference evidence="2 3" key="1">
    <citation type="submission" date="2020-04" db="EMBL/GenBank/DDBJ databases">
        <authorList>
            <person name="De Canck E."/>
        </authorList>
    </citation>
    <scope>NUCLEOTIDE SEQUENCE [LARGE SCALE GENOMIC DNA]</scope>
    <source>
        <strain evidence="2 3">LMG 1861</strain>
    </source>
</reference>
<protein>
    <submittedName>
        <fullName evidence="2">Uncharacterized protein</fullName>
    </submittedName>
</protein>
<dbReference type="EMBL" id="CADILD010000004">
    <property type="protein sequence ID" value="CAB3916149.1"/>
    <property type="molecule type" value="Genomic_DNA"/>
</dbReference>
<gene>
    <name evidence="2" type="ORF">LMG1861_05093</name>
</gene>
<keyword evidence="1" id="KW-0812">Transmembrane</keyword>
<sequence length="217" mass="23916">MRSLPGRQATACATAAASCPQGRGRENLTPPLLYLFYIVLPAPVSLPVPWSAFFPRDSRGLSRWTSAAAPWDILFCPRDTNWLSLGTTEGQPYIQLRDGNICLMPLVVFLDPRAFSLPALDHLGAPSFDSLLCHDGVIQATIRTLHPTAQRPVAMAHPLLRHASEASQLRQHVVVIWQACSRHLVPGCAPQQDSTTERLAVRLYGQIAVRQACHVQR</sequence>
<organism evidence="2 3">
    <name type="scientific">Achromobacter piechaudii</name>
    <dbReference type="NCBI Taxonomy" id="72556"/>
    <lineage>
        <taxon>Bacteria</taxon>
        <taxon>Pseudomonadati</taxon>
        <taxon>Pseudomonadota</taxon>
        <taxon>Betaproteobacteria</taxon>
        <taxon>Burkholderiales</taxon>
        <taxon>Alcaligenaceae</taxon>
        <taxon>Achromobacter</taxon>
    </lineage>
</organism>
<keyword evidence="1" id="KW-1133">Transmembrane helix</keyword>
<name>A0A6S7EUN9_9BURK</name>
<evidence type="ECO:0000313" key="2">
    <source>
        <dbReference type="EMBL" id="CAB3916149.1"/>
    </source>
</evidence>
<dbReference type="AlphaFoldDB" id="A0A6S7EUN9"/>
<proteinExistence type="predicted"/>
<accession>A0A6S7EUN9</accession>
<feature type="transmembrane region" description="Helical" evidence="1">
    <location>
        <begin position="34"/>
        <end position="54"/>
    </location>
</feature>
<evidence type="ECO:0000313" key="3">
    <source>
        <dbReference type="Proteomes" id="UP000494105"/>
    </source>
</evidence>